<name>A0A0F9JTA6_9ZZZZ</name>
<protein>
    <submittedName>
        <fullName evidence="1">Uncharacterized protein</fullName>
    </submittedName>
</protein>
<organism evidence="1">
    <name type="scientific">marine sediment metagenome</name>
    <dbReference type="NCBI Taxonomy" id="412755"/>
    <lineage>
        <taxon>unclassified sequences</taxon>
        <taxon>metagenomes</taxon>
        <taxon>ecological metagenomes</taxon>
    </lineage>
</organism>
<accession>A0A0F9JTA6</accession>
<reference evidence="1" key="1">
    <citation type="journal article" date="2015" name="Nature">
        <title>Complex archaea that bridge the gap between prokaryotes and eukaryotes.</title>
        <authorList>
            <person name="Spang A."/>
            <person name="Saw J.H."/>
            <person name="Jorgensen S.L."/>
            <person name="Zaremba-Niedzwiedzka K."/>
            <person name="Martijn J."/>
            <person name="Lind A.E."/>
            <person name="van Eijk R."/>
            <person name="Schleper C."/>
            <person name="Guy L."/>
            <person name="Ettema T.J."/>
        </authorList>
    </citation>
    <scope>NUCLEOTIDE SEQUENCE</scope>
</reference>
<sequence length="77" mass="8916">MARYKKRPVIVEAEQFLEGQPLPRGVQLVDGYASIITIHNQKAYLQYGDWVIAEPDGIHFYPCKPDIFEQTYEAETE</sequence>
<proteinExistence type="predicted"/>
<evidence type="ECO:0000313" key="1">
    <source>
        <dbReference type="EMBL" id="KKM72918.1"/>
    </source>
</evidence>
<dbReference type="EMBL" id="LAZR01009385">
    <property type="protein sequence ID" value="KKM72918.1"/>
    <property type="molecule type" value="Genomic_DNA"/>
</dbReference>
<comment type="caution">
    <text evidence="1">The sequence shown here is derived from an EMBL/GenBank/DDBJ whole genome shotgun (WGS) entry which is preliminary data.</text>
</comment>
<gene>
    <name evidence="1" type="ORF">LCGC14_1415710</name>
</gene>
<dbReference type="AlphaFoldDB" id="A0A0F9JTA6"/>